<dbReference type="PANTHER" id="PTHR21600">
    <property type="entry name" value="MITOCHONDRIAL RNA PSEUDOURIDINE SYNTHASE"/>
    <property type="match status" value="1"/>
</dbReference>
<organism evidence="3 4">
    <name type="scientific">Hymenobacter perfusus</name>
    <dbReference type="NCBI Taxonomy" id="1236770"/>
    <lineage>
        <taxon>Bacteria</taxon>
        <taxon>Pseudomonadati</taxon>
        <taxon>Bacteroidota</taxon>
        <taxon>Cytophagia</taxon>
        <taxon>Cytophagales</taxon>
        <taxon>Hymenobacteraceae</taxon>
        <taxon>Hymenobacter</taxon>
    </lineage>
</organism>
<comment type="similarity">
    <text evidence="1">Belongs to the pseudouridine synthase RluA family.</text>
</comment>
<dbReference type="Proteomes" id="UP000270291">
    <property type="component" value="Unassembled WGS sequence"/>
</dbReference>
<dbReference type="AlphaFoldDB" id="A0A428KHZ9"/>
<dbReference type="GO" id="GO:0000455">
    <property type="term" value="P:enzyme-directed rRNA pseudouridine synthesis"/>
    <property type="evidence" value="ECO:0007669"/>
    <property type="project" value="TreeGrafter"/>
</dbReference>
<dbReference type="EMBL" id="RWIU01000001">
    <property type="protein sequence ID" value="RSK45968.1"/>
    <property type="molecule type" value="Genomic_DNA"/>
</dbReference>
<proteinExistence type="inferred from homology"/>
<comment type="caution">
    <text evidence="3">The sequence shown here is derived from an EMBL/GenBank/DDBJ whole genome shotgun (WGS) entry which is preliminary data.</text>
</comment>
<dbReference type="GO" id="GO:0140098">
    <property type="term" value="F:catalytic activity, acting on RNA"/>
    <property type="evidence" value="ECO:0007669"/>
    <property type="project" value="UniProtKB-ARBA"/>
</dbReference>
<accession>A0A428KHZ9</accession>
<dbReference type="InterPro" id="IPR020103">
    <property type="entry name" value="PsdUridine_synth_cat_dom_sf"/>
</dbReference>
<keyword evidence="4" id="KW-1185">Reference proteome</keyword>
<evidence type="ECO:0000256" key="1">
    <source>
        <dbReference type="ARBA" id="ARBA00010876"/>
    </source>
</evidence>
<reference evidence="3 4" key="1">
    <citation type="submission" date="2018-12" db="EMBL/GenBank/DDBJ databases">
        <authorList>
            <person name="Feng G."/>
            <person name="Zhu H."/>
        </authorList>
    </citation>
    <scope>NUCLEOTIDE SEQUENCE [LARGE SCALE GENOMIC DNA]</scope>
    <source>
        <strain evidence="3 4">LMG 26000</strain>
    </source>
</reference>
<evidence type="ECO:0000313" key="3">
    <source>
        <dbReference type="EMBL" id="RSK45968.1"/>
    </source>
</evidence>
<dbReference type="SUPFAM" id="SSF55120">
    <property type="entry name" value="Pseudouridine synthase"/>
    <property type="match status" value="1"/>
</dbReference>
<dbReference type="PANTHER" id="PTHR21600:SF87">
    <property type="entry name" value="RNA PSEUDOURIDYLATE SYNTHASE DOMAIN-CONTAINING PROTEIN 1"/>
    <property type="match status" value="1"/>
</dbReference>
<protein>
    <submittedName>
        <fullName evidence="3">RluA family pseudouridine synthase</fullName>
    </submittedName>
</protein>
<gene>
    <name evidence="3" type="ORF">EI293_01985</name>
</gene>
<dbReference type="InterPro" id="IPR050188">
    <property type="entry name" value="RluA_PseudoU_synthase"/>
</dbReference>
<dbReference type="GO" id="GO:0003723">
    <property type="term" value="F:RNA binding"/>
    <property type="evidence" value="ECO:0007669"/>
    <property type="project" value="InterPro"/>
</dbReference>
<name>A0A428KHZ9_9BACT</name>
<feature type="domain" description="Pseudouridine synthase RsuA/RluA-like" evidence="2">
    <location>
        <begin position="20"/>
        <end position="162"/>
    </location>
</feature>
<sequence>MQFYMKLPNFNDLILFEDDDFVIINKPPFLATLDERFGGAPNILRLAREKYDDIQACHRLDKETSGALALAKNPAAYRHLAMQFEDRQVKKVYHAVAWGVHHYDGLRVDRSIETTTKGKARLAYKGKPAVTLVRTLEAYTRHTLLECQPITGRMHQIRLHLAYLQAPIVGDGMYGGDDFFLSSLKKKFNVKQGEEEQPFIKRFALHARQLTFAKMDGESVTIEAPYPKDFRVLVENLQQYQ</sequence>
<dbReference type="GO" id="GO:0009982">
    <property type="term" value="F:pseudouridine synthase activity"/>
    <property type="evidence" value="ECO:0007669"/>
    <property type="project" value="InterPro"/>
</dbReference>
<dbReference type="InterPro" id="IPR006145">
    <property type="entry name" value="PsdUridine_synth_RsuA/RluA"/>
</dbReference>
<dbReference type="Gene3D" id="3.30.2350.10">
    <property type="entry name" value="Pseudouridine synthase"/>
    <property type="match status" value="1"/>
</dbReference>
<evidence type="ECO:0000259" key="2">
    <source>
        <dbReference type="Pfam" id="PF00849"/>
    </source>
</evidence>
<dbReference type="Pfam" id="PF00849">
    <property type="entry name" value="PseudoU_synth_2"/>
    <property type="match status" value="1"/>
</dbReference>
<evidence type="ECO:0000313" key="4">
    <source>
        <dbReference type="Proteomes" id="UP000270291"/>
    </source>
</evidence>
<dbReference type="CDD" id="cd02869">
    <property type="entry name" value="PseudoU_synth_RluA_like"/>
    <property type="match status" value="1"/>
</dbReference>
<dbReference type="OrthoDB" id="9807829at2"/>